<gene>
    <name evidence="1" type="ORF">C4B59_01880</name>
</gene>
<evidence type="ECO:0000313" key="2">
    <source>
        <dbReference type="Proteomes" id="UP000248329"/>
    </source>
</evidence>
<comment type="caution">
    <text evidence="1">The sequence shown here is derived from an EMBL/GenBank/DDBJ whole genome shotgun (WGS) entry which is preliminary data.</text>
</comment>
<dbReference type="Proteomes" id="UP000248329">
    <property type="component" value="Unassembled WGS sequence"/>
</dbReference>
<proteinExistence type="predicted"/>
<dbReference type="EMBL" id="PQXF01000002">
    <property type="protein sequence ID" value="PXF61992.1"/>
    <property type="molecule type" value="Genomic_DNA"/>
</dbReference>
<accession>A0AC61L6C7</accession>
<reference evidence="1" key="1">
    <citation type="submission" date="2018-01" db="EMBL/GenBank/DDBJ databases">
        <authorList>
            <person name="Krukenberg V."/>
        </authorList>
    </citation>
    <scope>NUCLEOTIDE SEQUENCE</scope>
    <source>
        <strain evidence="1">E20ANME2</strain>
    </source>
</reference>
<evidence type="ECO:0000313" key="1">
    <source>
        <dbReference type="EMBL" id="PXF61992.1"/>
    </source>
</evidence>
<sequence length="80" mass="9178">MKTDGYLVSPHEIENILMEHPAVSDVMVIGVADSMIGQRIKALAVLMDNFTPSKKSKRRFDRIFKESNSGIQDFTRYRVF</sequence>
<organism evidence="1 2">
    <name type="scientific">Candidatus Methanogaster sp</name>
    <dbReference type="NCBI Taxonomy" id="3386292"/>
    <lineage>
        <taxon>Archaea</taxon>
        <taxon>Methanobacteriati</taxon>
        <taxon>Methanobacteriota</taxon>
        <taxon>Stenosarchaea group</taxon>
        <taxon>Methanomicrobia</taxon>
        <taxon>Methanosarcinales</taxon>
        <taxon>ANME-2 cluster</taxon>
        <taxon>Candidatus Methanogasteraceae</taxon>
        <taxon>Candidatus Methanogaster</taxon>
    </lineage>
</organism>
<protein>
    <submittedName>
        <fullName evidence="1">Uncharacterized protein</fullName>
    </submittedName>
</protein>
<name>A0AC61L6C7_9EURY</name>